<dbReference type="SMART" id="SM00966">
    <property type="entry name" value="SpoVT_AbrB"/>
    <property type="match status" value="1"/>
</dbReference>
<sequence precursor="true">MTTATLRRSGGSLIMTIPSAFAEQNHLSAGDMVDVNIEGPSMVVSALRRRRYNVEELLAQTPPEYLMPVWDDLPPEGQEIW</sequence>
<keyword evidence="3" id="KW-1185">Reference proteome</keyword>
<dbReference type="SUPFAM" id="SSF89447">
    <property type="entry name" value="AbrB/MazE/MraZ-like"/>
    <property type="match status" value="1"/>
</dbReference>
<accession>B9Z4Z6</accession>
<evidence type="ECO:0000313" key="2">
    <source>
        <dbReference type="EMBL" id="EEG08228.1"/>
    </source>
</evidence>
<proteinExistence type="predicted"/>
<comment type="caution">
    <text evidence="2">The sequence shown here is derived from an EMBL/GenBank/DDBJ whole genome shotgun (WGS) entry which is preliminary data.</text>
</comment>
<evidence type="ECO:0000259" key="1">
    <source>
        <dbReference type="SMART" id="SM00966"/>
    </source>
</evidence>
<reference evidence="2 3" key="1">
    <citation type="submission" date="2009-02" db="EMBL/GenBank/DDBJ databases">
        <title>Sequencing of the draft genome and assembly of Lutiella nitroferrum 2002.</title>
        <authorList>
            <consortium name="US DOE Joint Genome Institute (JGI-PGF)"/>
            <person name="Lucas S."/>
            <person name="Copeland A."/>
            <person name="Lapidus A."/>
            <person name="Glavina del Rio T."/>
            <person name="Tice H."/>
            <person name="Bruce D."/>
            <person name="Goodwin L."/>
            <person name="Pitluck S."/>
            <person name="Larimer F."/>
            <person name="Land M.L."/>
            <person name="Hauser L."/>
            <person name="Coates J.D."/>
        </authorList>
    </citation>
    <scope>NUCLEOTIDE SEQUENCE [LARGE SCALE GENOMIC DNA]</scope>
    <source>
        <strain evidence="2 3">2002</strain>
    </source>
</reference>
<dbReference type="Gene3D" id="2.10.260.10">
    <property type="match status" value="1"/>
</dbReference>
<dbReference type="EMBL" id="ACIS01000006">
    <property type="protein sequence ID" value="EEG08228.1"/>
    <property type="molecule type" value="Genomic_DNA"/>
</dbReference>
<evidence type="ECO:0000313" key="3">
    <source>
        <dbReference type="Proteomes" id="UP000003165"/>
    </source>
</evidence>
<gene>
    <name evidence="2" type="ORF">FuraDRAFT_2431</name>
</gene>
<dbReference type="Proteomes" id="UP000003165">
    <property type="component" value="Unassembled WGS sequence"/>
</dbReference>
<feature type="domain" description="SpoVT-AbrB" evidence="1">
    <location>
        <begin position="7"/>
        <end position="52"/>
    </location>
</feature>
<dbReference type="eggNOG" id="COG2336">
    <property type="taxonomic scope" value="Bacteria"/>
</dbReference>
<protein>
    <submittedName>
        <fullName evidence="2">Transcriptional regulator/antitoxin, MazE</fullName>
    </submittedName>
</protein>
<dbReference type="InterPro" id="IPR037914">
    <property type="entry name" value="SpoVT-AbrB_sf"/>
</dbReference>
<name>B9Z4Z6_9NEIS</name>
<dbReference type="GO" id="GO:0003677">
    <property type="term" value="F:DNA binding"/>
    <property type="evidence" value="ECO:0007669"/>
    <property type="project" value="InterPro"/>
</dbReference>
<dbReference type="InterPro" id="IPR007159">
    <property type="entry name" value="SpoVT-AbrB_dom"/>
</dbReference>
<dbReference type="AlphaFoldDB" id="B9Z4Z6"/>
<dbReference type="RefSeq" id="WP_008954451.1">
    <property type="nucleotide sequence ID" value="NZ_ACIS01000006.1"/>
</dbReference>
<dbReference type="Pfam" id="PF04014">
    <property type="entry name" value="MazE_antitoxin"/>
    <property type="match status" value="1"/>
</dbReference>
<organism evidence="2 3">
    <name type="scientific">Pseudogulbenkiania ferrooxidans 2002</name>
    <dbReference type="NCBI Taxonomy" id="279714"/>
    <lineage>
        <taxon>Bacteria</taxon>
        <taxon>Pseudomonadati</taxon>
        <taxon>Pseudomonadota</taxon>
        <taxon>Betaproteobacteria</taxon>
        <taxon>Neisseriales</taxon>
        <taxon>Chromobacteriaceae</taxon>
        <taxon>Pseudogulbenkiania</taxon>
    </lineage>
</organism>